<keyword evidence="2" id="KW-1185">Reference proteome</keyword>
<dbReference type="AlphaFoldDB" id="A0A916JFC1"/>
<evidence type="ECO:0008006" key="3">
    <source>
        <dbReference type="Google" id="ProtNLM"/>
    </source>
</evidence>
<evidence type="ECO:0000313" key="1">
    <source>
        <dbReference type="EMBL" id="CAG5011409.1"/>
    </source>
</evidence>
<comment type="caution">
    <text evidence="1">The sequence shown here is derived from an EMBL/GenBank/DDBJ whole genome shotgun (WGS) entry which is preliminary data.</text>
</comment>
<proteinExistence type="predicted"/>
<protein>
    <recommendedName>
        <fullName evidence="3">Nucleotidyl transferase AbiEii/AbiGii toxin family protein</fullName>
    </recommendedName>
</protein>
<evidence type="ECO:0000313" key="2">
    <source>
        <dbReference type="Proteomes" id="UP000680038"/>
    </source>
</evidence>
<dbReference type="Gene3D" id="3.10.450.620">
    <property type="entry name" value="JHP933, nucleotidyltransferase-like core domain"/>
    <property type="match status" value="1"/>
</dbReference>
<organism evidence="1 2">
    <name type="scientific">Dyadobacter helix</name>
    <dbReference type="NCBI Taxonomy" id="2822344"/>
    <lineage>
        <taxon>Bacteria</taxon>
        <taxon>Pseudomonadati</taxon>
        <taxon>Bacteroidota</taxon>
        <taxon>Cytophagia</taxon>
        <taxon>Cytophagales</taxon>
        <taxon>Spirosomataceae</taxon>
        <taxon>Dyadobacter</taxon>
    </lineage>
</organism>
<dbReference type="EMBL" id="CAJRAF010000002">
    <property type="protein sequence ID" value="CAG5011409.1"/>
    <property type="molecule type" value="Genomic_DNA"/>
</dbReference>
<dbReference type="Pfam" id="PF08843">
    <property type="entry name" value="AbiEii"/>
    <property type="match status" value="1"/>
</dbReference>
<dbReference type="Proteomes" id="UP000680038">
    <property type="component" value="Unassembled WGS sequence"/>
</dbReference>
<dbReference type="InterPro" id="IPR014942">
    <property type="entry name" value="AbiEii"/>
</dbReference>
<gene>
    <name evidence="1" type="ORF">DYBT9275_04943</name>
</gene>
<name>A0A916JFC1_9BACT</name>
<reference evidence="1" key="1">
    <citation type="submission" date="2021-04" db="EMBL/GenBank/DDBJ databases">
        <authorList>
            <person name="Rodrigo-Torres L."/>
            <person name="Arahal R. D."/>
            <person name="Lucena T."/>
        </authorList>
    </citation>
    <scope>NUCLEOTIDE SEQUENCE</scope>
    <source>
        <strain evidence="1">CECT 9275</strain>
    </source>
</reference>
<accession>A0A916JFC1</accession>
<dbReference type="RefSeq" id="WP_215241211.1">
    <property type="nucleotide sequence ID" value="NZ_CAJRAF010000002.1"/>
</dbReference>
<sequence>MENKIYKRQVALLLDVLPEVAKEECFALHGGTAINLFVRNMPRLSVDIDLTYLPIEDRKITLLNIGQALERVKTNIEKAIPRVHVQHKKDIGKLLISLPGAEIKLEVNLVGRGSFKTPVQMVLCERAQQEFDVFTSIAVVPFGQLFGGKVCAALDRQHPRDLFDIRYLLANEGFSDEVRQGFIYCLLGSDRPMNELIVPNFQDQRLALANQFSGMSAEEFSYEEYETVREQLVKVVLKSLTPSDKDFLLSFKNVDPDWCIYDFERFPSIQWKLRNLDILKKTNPEKHQEQFERLKEKLD</sequence>